<dbReference type="GO" id="GO:0019441">
    <property type="term" value="P:L-tryptophan catabolic process to kynurenine"/>
    <property type="evidence" value="ECO:0007669"/>
    <property type="project" value="InterPro"/>
</dbReference>
<dbReference type="KEGG" id="bsed:DN745_13515"/>
<organism evidence="1 2">
    <name type="scientific">Bradymonas sediminis</name>
    <dbReference type="NCBI Taxonomy" id="1548548"/>
    <lineage>
        <taxon>Bacteria</taxon>
        <taxon>Deltaproteobacteria</taxon>
        <taxon>Bradymonadales</taxon>
        <taxon>Bradymonadaceae</taxon>
        <taxon>Bradymonas</taxon>
    </lineage>
</organism>
<protein>
    <submittedName>
        <fullName evidence="1">Uncharacterized protein</fullName>
    </submittedName>
</protein>
<dbReference type="RefSeq" id="WP_111335638.1">
    <property type="nucleotide sequence ID" value="NZ_CP030032.1"/>
</dbReference>
<accession>A0A2Z4FMZ1</accession>
<sequence>MTKAISLQITLGDRAYRVDPTASHTLAIPLYFEGLNAEVSNSCASSKAAAQPNAFHLTSAHAAPARAEGFVGDTRLGGSANCADIHLNPHGNGTHTECVGHLVDEAVAVGELATQALIPAVILSVGLERLGDTDESYGGASAPDDRVLTRRALESAWRALKTRADDVCVAFCEALILRTLPNSADKMTRQYGGSNPPYPTAEAVAWLGKMGCEHLVLDLPSLDREVDQSRLPNHHRFFDLPPGAHSLQGLAPSPKTVTEMAFIPDELGDCPGFLSLQIPRFALDAAPSRPLFFNII</sequence>
<dbReference type="SUPFAM" id="SSF102198">
    <property type="entry name" value="Putative cyclase"/>
    <property type="match status" value="1"/>
</dbReference>
<dbReference type="OrthoDB" id="9814192at2"/>
<gene>
    <name evidence="1" type="ORF">DN745_13515</name>
</gene>
<reference evidence="1 2" key="1">
    <citation type="submission" date="2018-06" db="EMBL/GenBank/DDBJ databases">
        <title>Lujinxingia sediminis gen. nov. sp. nov., a new facultative anaerobic member of the class Deltaproteobacteria, and proposal of Lujinxingaceae fam. nov.</title>
        <authorList>
            <person name="Guo L.-Y."/>
            <person name="Li C.-M."/>
            <person name="Wang S."/>
            <person name="Du Z.-J."/>
        </authorList>
    </citation>
    <scope>NUCLEOTIDE SEQUENCE [LARGE SCALE GENOMIC DNA]</scope>
    <source>
        <strain evidence="1 2">FA350</strain>
    </source>
</reference>
<dbReference type="Pfam" id="PF04199">
    <property type="entry name" value="Cyclase"/>
    <property type="match status" value="1"/>
</dbReference>
<dbReference type="AlphaFoldDB" id="A0A2Z4FMZ1"/>
<dbReference type="Proteomes" id="UP000249799">
    <property type="component" value="Chromosome"/>
</dbReference>
<proteinExistence type="predicted"/>
<dbReference type="InterPro" id="IPR007325">
    <property type="entry name" value="KFase/CYL"/>
</dbReference>
<name>A0A2Z4FMZ1_9DELT</name>
<evidence type="ECO:0000313" key="1">
    <source>
        <dbReference type="EMBL" id="AWV90292.1"/>
    </source>
</evidence>
<evidence type="ECO:0000313" key="2">
    <source>
        <dbReference type="Proteomes" id="UP000249799"/>
    </source>
</evidence>
<dbReference type="EMBL" id="CP030032">
    <property type="protein sequence ID" value="AWV90292.1"/>
    <property type="molecule type" value="Genomic_DNA"/>
</dbReference>
<dbReference type="Gene3D" id="3.50.30.50">
    <property type="entry name" value="Putative cyclase"/>
    <property type="match status" value="1"/>
</dbReference>
<keyword evidence="2" id="KW-1185">Reference proteome</keyword>
<dbReference type="InterPro" id="IPR037175">
    <property type="entry name" value="KFase_sf"/>
</dbReference>
<dbReference type="GO" id="GO:0004061">
    <property type="term" value="F:arylformamidase activity"/>
    <property type="evidence" value="ECO:0007669"/>
    <property type="project" value="InterPro"/>
</dbReference>